<keyword evidence="2" id="KW-1185">Reference proteome</keyword>
<accession>A0ABP9ME73</accession>
<sequence>MLQDPYFEPIILVCPYVVYGEDSMHRDMADTYQYFHDKGYPVLSSYNADDQSWLKLEEISPDIIFFTNPHDLTRKEYYEDAYLNYLSCYVPYHHEVDNEDVQYNQIFHNAMWIIFSTHLVSRDLYLTLSCLKKQNIVLSGYPFLENISQLVIDKNSQEKKVIIYAPHHEIGRERPYSTFLEYADIMKKLSDKYKDQALFVFKPHPMLKSKLYIHQDWGKERADSYFAYWEDSKHTQLNTGEYLELFQESDAMIHDCGSFLFEYLYFKKPVMYLLSKKNHKSQYNQLGIKALDSIKNGRNVQDIESFIRCVISGEIDNNSSIDFYMQCFHNDKSPSDKILNAIKEKIK</sequence>
<proteinExistence type="predicted"/>
<organism evidence="1 2">
    <name type="scientific">Wohlfahrtiimonas larvae</name>
    <dbReference type="NCBI Taxonomy" id="1157986"/>
    <lineage>
        <taxon>Bacteria</taxon>
        <taxon>Pseudomonadati</taxon>
        <taxon>Pseudomonadota</taxon>
        <taxon>Gammaproteobacteria</taxon>
        <taxon>Cardiobacteriales</taxon>
        <taxon>Ignatzschineriaceae</taxon>
        <taxon>Wohlfahrtiimonas</taxon>
    </lineage>
</organism>
<dbReference type="Gene3D" id="3.40.50.12580">
    <property type="match status" value="1"/>
</dbReference>
<comment type="caution">
    <text evidence="1">The sequence shown here is derived from an EMBL/GenBank/DDBJ whole genome shotgun (WGS) entry which is preliminary data.</text>
</comment>
<dbReference type="Proteomes" id="UP001500631">
    <property type="component" value="Unassembled WGS sequence"/>
</dbReference>
<evidence type="ECO:0000313" key="2">
    <source>
        <dbReference type="Proteomes" id="UP001500631"/>
    </source>
</evidence>
<name>A0ABP9ME73_9GAMM</name>
<dbReference type="InterPro" id="IPR007554">
    <property type="entry name" value="Glycerophosphate_synth"/>
</dbReference>
<reference evidence="2" key="1">
    <citation type="journal article" date="2019" name="Int. J. Syst. Evol. Microbiol.">
        <title>The Global Catalogue of Microorganisms (GCM) 10K type strain sequencing project: providing services to taxonomists for standard genome sequencing and annotation.</title>
        <authorList>
            <consortium name="The Broad Institute Genomics Platform"/>
            <consortium name="The Broad Institute Genome Sequencing Center for Infectious Disease"/>
            <person name="Wu L."/>
            <person name="Ma J."/>
        </authorList>
    </citation>
    <scope>NUCLEOTIDE SEQUENCE [LARGE SCALE GENOMIC DNA]</scope>
    <source>
        <strain evidence="2">JCM 18424</strain>
    </source>
</reference>
<dbReference type="Pfam" id="PF04464">
    <property type="entry name" value="Glyphos_transf"/>
    <property type="match status" value="1"/>
</dbReference>
<gene>
    <name evidence="1" type="ORF">GCM10023338_01180</name>
</gene>
<dbReference type="EMBL" id="BAABKE010000001">
    <property type="protein sequence ID" value="GAA5093737.1"/>
    <property type="molecule type" value="Genomic_DNA"/>
</dbReference>
<dbReference type="InterPro" id="IPR043148">
    <property type="entry name" value="TagF_C"/>
</dbReference>
<evidence type="ECO:0000313" key="1">
    <source>
        <dbReference type="EMBL" id="GAA5093737.1"/>
    </source>
</evidence>
<protein>
    <submittedName>
        <fullName evidence="1">CDP-glycerol glycerophosphotransferase family protein</fullName>
    </submittedName>
</protein>
<dbReference type="SUPFAM" id="SSF53756">
    <property type="entry name" value="UDP-Glycosyltransferase/glycogen phosphorylase"/>
    <property type="match status" value="1"/>
</dbReference>